<comment type="caution">
    <text evidence="4">The sequence shown here is derived from an EMBL/GenBank/DDBJ whole genome shotgun (WGS) entry which is preliminary data.</text>
</comment>
<dbReference type="GO" id="GO:0007118">
    <property type="term" value="P:budding cell apical bud growth"/>
    <property type="evidence" value="ECO:0007669"/>
    <property type="project" value="EnsemblFungi"/>
</dbReference>
<dbReference type="GO" id="GO:0005519">
    <property type="term" value="F:cytoskeletal regulatory protein binding"/>
    <property type="evidence" value="ECO:0007669"/>
    <property type="project" value="EnsemblFungi"/>
</dbReference>
<feature type="compositionally biased region" description="Basic and acidic residues" evidence="2">
    <location>
        <begin position="725"/>
        <end position="742"/>
    </location>
</feature>
<dbReference type="VEuPathDB" id="FungiDB:GVI51_A00715"/>
<dbReference type="Gene3D" id="1.20.58.1540">
    <property type="entry name" value="Actin interacting protein 3, C-terminal domain"/>
    <property type="match status" value="1"/>
</dbReference>
<dbReference type="EMBL" id="LLZZ01000164">
    <property type="protein sequence ID" value="KTA96980.1"/>
    <property type="molecule type" value="Genomic_DNA"/>
</dbReference>
<dbReference type="GO" id="GO:0007124">
    <property type="term" value="P:pseudohyphal growth"/>
    <property type="evidence" value="ECO:0007669"/>
    <property type="project" value="EnsemblFungi"/>
</dbReference>
<dbReference type="GO" id="GO:0032880">
    <property type="term" value="P:regulation of protein localization"/>
    <property type="evidence" value="ECO:0007669"/>
    <property type="project" value="EnsemblFungi"/>
</dbReference>
<dbReference type="PANTHER" id="PTHR22741">
    <property type="entry name" value="P140CAP/SNIP-RELATED"/>
    <property type="match status" value="1"/>
</dbReference>
<feature type="region of interest" description="Disordered" evidence="2">
    <location>
        <begin position="190"/>
        <end position="212"/>
    </location>
</feature>
<reference evidence="4 5" key="1">
    <citation type="submission" date="2015-10" db="EMBL/GenBank/DDBJ databases">
        <title>Draft genomes sequences of Candida glabrata isolates 1A, 1B, 2A, 2B, 3A and 3B.</title>
        <authorList>
            <person name="Haavelsrud O.E."/>
            <person name="Gaustad P."/>
        </authorList>
    </citation>
    <scope>NUCLEOTIDE SEQUENCE [LARGE SCALE GENOMIC DNA]</scope>
    <source>
        <strain evidence="4">910700640</strain>
    </source>
</reference>
<dbReference type="GO" id="GO:0000133">
    <property type="term" value="C:polarisome"/>
    <property type="evidence" value="ECO:0007669"/>
    <property type="project" value="EnsemblFungi"/>
</dbReference>
<dbReference type="Proteomes" id="UP000054886">
    <property type="component" value="Unassembled WGS sequence"/>
</dbReference>
<dbReference type="OrthoDB" id="783096at2759"/>
<dbReference type="GO" id="GO:0043332">
    <property type="term" value="C:mating projection tip"/>
    <property type="evidence" value="ECO:0007669"/>
    <property type="project" value="EnsemblFungi"/>
</dbReference>
<dbReference type="VEuPathDB" id="FungiDB:B1J91_A00891g"/>
<dbReference type="GO" id="GO:0090338">
    <property type="term" value="P:positive regulation of formin-nucleated actin cable assembly"/>
    <property type="evidence" value="ECO:0007669"/>
    <property type="project" value="EnsemblFungi"/>
</dbReference>
<dbReference type="GO" id="GO:0003779">
    <property type="term" value="F:actin binding"/>
    <property type="evidence" value="ECO:0007669"/>
    <property type="project" value="EnsemblFungi"/>
</dbReference>
<feature type="region of interest" description="Disordered" evidence="2">
    <location>
        <begin position="719"/>
        <end position="752"/>
    </location>
</feature>
<dbReference type="GO" id="GO:0051127">
    <property type="term" value="P:positive regulation of actin nucleation"/>
    <property type="evidence" value="ECO:0007669"/>
    <property type="project" value="EnsemblFungi"/>
</dbReference>
<feature type="compositionally biased region" description="Polar residues" evidence="2">
    <location>
        <begin position="191"/>
        <end position="203"/>
    </location>
</feature>
<dbReference type="Pfam" id="PF03915">
    <property type="entry name" value="AIP3"/>
    <property type="match status" value="1"/>
</dbReference>
<name>A0A0W0CDV2_CANGB</name>
<dbReference type="GO" id="GO:0005935">
    <property type="term" value="C:cellular bud neck"/>
    <property type="evidence" value="ECO:0007669"/>
    <property type="project" value="EnsemblFungi"/>
</dbReference>
<dbReference type="GO" id="GO:0007121">
    <property type="term" value="P:bipolar cellular bud site selection"/>
    <property type="evidence" value="ECO:0007669"/>
    <property type="project" value="EnsemblFungi"/>
</dbReference>
<dbReference type="OMA" id="RFSAYHM"/>
<dbReference type="InterPro" id="IPR005613">
    <property type="entry name" value="AIP3_C"/>
</dbReference>
<dbReference type="GO" id="GO:0005816">
    <property type="term" value="C:spindle pole body"/>
    <property type="evidence" value="ECO:0007669"/>
    <property type="project" value="EnsemblFungi"/>
</dbReference>
<dbReference type="InterPro" id="IPR056279">
    <property type="entry name" value="Aip3p_Bud6_N"/>
</dbReference>
<dbReference type="SMART" id="SM00806">
    <property type="entry name" value="AIP3"/>
    <property type="match status" value="1"/>
</dbReference>
<proteinExistence type="predicted"/>
<dbReference type="Pfam" id="PF23153">
    <property type="entry name" value="Aip3p_Bud6_N"/>
    <property type="match status" value="1"/>
</dbReference>
<dbReference type="GO" id="GO:0051017">
    <property type="term" value="P:actin filament bundle assembly"/>
    <property type="evidence" value="ECO:0007669"/>
    <property type="project" value="EnsemblFungi"/>
</dbReference>
<evidence type="ECO:0000313" key="4">
    <source>
        <dbReference type="EMBL" id="KTA96980.1"/>
    </source>
</evidence>
<sequence>MSEEKLPLGKTHSSIETTVTKLLMSTKLLLQTLTQWSRGSVGPRAVSDAYVHLGNDFKIVSKFFTHAKVDISDLGDVPLALRKVLEVALREPPSDESLNKYLPQIREIIVTLLDKLKVKQALLKTMKQEQKMMMTSPQHRKQHSITSSISLESERGGVSTAGSRVNSIVSNVQSQRNSATVDQQFVDADTESTTTSAGLTSVTAVEDSQPEEGDALAQLKKGNNLQRKASKRYSAYHMAKLTNHSATEAANAAALASNGLPQSLDNDLSSERIISQGSKRLSSTGNKLTERLQNELEDKHEDEINPEAVQISDIDKVEAMKQVEATDKAEAKGVLFLKLDNRVKKCEATFPITMTGLRLLFVEMFAYSPGGDSFPDIYINDPVHNISYELDEHGLKEVKEGSLVELHSRPTQAPPSSAGSDLIDLLKDELQKNQQVMLDRISSLQINSAPVQASSSEKENVATNKEYSNTLKEVQHEIAIVRQVYIDNKKALEKTIKFILEKVDAFKSVNLATNNSSNRQYIEQSQTELGDVSDKLLSKVDDLQDLIEIIRKDVAERGAQPSKRKLELVQKELNDAEHDLQRMKSFIDTEKPHWKKIWETELDKVCEEQQFLTLQEDLIVDLKEDLKKAVETFDLIDQCCKEQEKTPAKPRRNPVLPLLKPGTFNQVREEMLMAVQQLNPDHESRVEALERAEKIWERERGYRDEDEFRDELGNFVENSNLKKSGGVEEVERRRREKDEENLRANFGGGQLL</sequence>
<dbReference type="GO" id="GO:0000131">
    <property type="term" value="C:incipient cellular bud site"/>
    <property type="evidence" value="ECO:0007669"/>
    <property type="project" value="EnsemblFungi"/>
</dbReference>
<dbReference type="VEuPathDB" id="FungiDB:GWK60_A00781"/>
<evidence type="ECO:0000313" key="5">
    <source>
        <dbReference type="Proteomes" id="UP000054886"/>
    </source>
</evidence>
<dbReference type="VEuPathDB" id="FungiDB:CAGL0A00891g"/>
<dbReference type="PANTHER" id="PTHR22741:SF10">
    <property type="entry name" value="COILED-COIL DOMAIN-CONTAINING PROTEIN CG32809"/>
    <property type="match status" value="1"/>
</dbReference>
<dbReference type="FunFam" id="1.20.58.1540:FF:000003">
    <property type="entry name" value="Bud site selection protein"/>
    <property type="match status" value="1"/>
</dbReference>
<organism evidence="4 5">
    <name type="scientific">Candida glabrata</name>
    <name type="common">Yeast</name>
    <name type="synonym">Torulopsis glabrata</name>
    <dbReference type="NCBI Taxonomy" id="5478"/>
    <lineage>
        <taxon>Eukaryota</taxon>
        <taxon>Fungi</taxon>
        <taxon>Dikarya</taxon>
        <taxon>Ascomycota</taxon>
        <taxon>Saccharomycotina</taxon>
        <taxon>Saccharomycetes</taxon>
        <taxon>Saccharomycetales</taxon>
        <taxon>Saccharomycetaceae</taxon>
        <taxon>Nakaseomyces</taxon>
    </lineage>
</organism>
<dbReference type="InterPro" id="IPR051825">
    <property type="entry name" value="SRCIN1"/>
</dbReference>
<dbReference type="GO" id="GO:0071474">
    <property type="term" value="P:cellular hyperosmotic response"/>
    <property type="evidence" value="ECO:0007669"/>
    <property type="project" value="EnsemblFungi"/>
</dbReference>
<evidence type="ECO:0000259" key="3">
    <source>
        <dbReference type="SMART" id="SM00806"/>
    </source>
</evidence>
<protein>
    <submittedName>
        <fullName evidence="4">Bud site selection protein 6</fullName>
    </submittedName>
</protein>
<evidence type="ECO:0000256" key="1">
    <source>
        <dbReference type="ARBA" id="ARBA00023054"/>
    </source>
</evidence>
<dbReference type="GO" id="GO:0005934">
    <property type="term" value="C:cellular bud tip"/>
    <property type="evidence" value="ECO:0007669"/>
    <property type="project" value="EnsemblFungi"/>
</dbReference>
<feature type="domain" description="Actin interacting protein 3 C-terminal" evidence="3">
    <location>
        <begin position="336"/>
        <end position="739"/>
    </location>
</feature>
<dbReference type="AlphaFoldDB" id="A0A0W0CDV2"/>
<gene>
    <name evidence="4" type="ORF">AO440_000033</name>
</gene>
<dbReference type="PhylomeDB" id="A0A0W0CDV2"/>
<dbReference type="InterPro" id="IPR022782">
    <property type="entry name" value="AIP3-like_C"/>
</dbReference>
<accession>A0A0W0CDV2</accession>
<dbReference type="GO" id="GO:0030953">
    <property type="term" value="P:astral microtubule organization"/>
    <property type="evidence" value="ECO:0007669"/>
    <property type="project" value="EnsemblFungi"/>
</dbReference>
<keyword evidence="1" id="KW-0175">Coiled coil</keyword>
<dbReference type="GO" id="GO:0008047">
    <property type="term" value="F:enzyme activator activity"/>
    <property type="evidence" value="ECO:0007669"/>
    <property type="project" value="EnsemblFungi"/>
</dbReference>
<evidence type="ECO:0000256" key="2">
    <source>
        <dbReference type="SAM" id="MobiDB-lite"/>
    </source>
</evidence>
<dbReference type="GO" id="GO:0099503">
    <property type="term" value="C:secretory vesicle"/>
    <property type="evidence" value="ECO:0007669"/>
    <property type="project" value="EnsemblFungi"/>
</dbReference>